<dbReference type="GO" id="GO:0030313">
    <property type="term" value="C:cell envelope"/>
    <property type="evidence" value="ECO:0007669"/>
    <property type="project" value="UniProtKB-SubCell"/>
</dbReference>
<protein>
    <submittedName>
        <fullName evidence="9">Zinc/manganese transport system substrate-binding protein</fullName>
    </submittedName>
</protein>
<evidence type="ECO:0000256" key="4">
    <source>
        <dbReference type="ARBA" id="ARBA00022723"/>
    </source>
</evidence>
<keyword evidence="10" id="KW-1185">Reference proteome</keyword>
<dbReference type="GO" id="GO:0046872">
    <property type="term" value="F:metal ion binding"/>
    <property type="evidence" value="ECO:0007669"/>
    <property type="project" value="UniProtKB-KW"/>
</dbReference>
<dbReference type="Gene3D" id="3.40.50.1980">
    <property type="entry name" value="Nitrogenase molybdenum iron protein domain"/>
    <property type="match status" value="2"/>
</dbReference>
<dbReference type="EMBL" id="FNSL01000001">
    <property type="protein sequence ID" value="SEB49467.1"/>
    <property type="molecule type" value="Genomic_DNA"/>
</dbReference>
<dbReference type="PANTHER" id="PTHR42953">
    <property type="entry name" value="HIGH-AFFINITY ZINC UPTAKE SYSTEM PROTEIN ZNUA-RELATED"/>
    <property type="match status" value="1"/>
</dbReference>
<organism evidence="9 10">
    <name type="scientific">Nitratireductor aquibiodomus</name>
    <dbReference type="NCBI Taxonomy" id="204799"/>
    <lineage>
        <taxon>Bacteria</taxon>
        <taxon>Pseudomonadati</taxon>
        <taxon>Pseudomonadota</taxon>
        <taxon>Alphaproteobacteria</taxon>
        <taxon>Hyphomicrobiales</taxon>
        <taxon>Phyllobacteriaceae</taxon>
        <taxon>Nitratireductor</taxon>
    </lineage>
</organism>
<reference evidence="10" key="1">
    <citation type="submission" date="2016-10" db="EMBL/GenBank/DDBJ databases">
        <authorList>
            <person name="Varghese N."/>
            <person name="Submissions S."/>
        </authorList>
    </citation>
    <scope>NUCLEOTIDE SEQUENCE [LARGE SCALE GENOMIC DNA]</scope>
    <source>
        <strain evidence="10">ES.061</strain>
    </source>
</reference>
<evidence type="ECO:0000256" key="5">
    <source>
        <dbReference type="ARBA" id="ARBA00022729"/>
    </source>
</evidence>
<evidence type="ECO:0000313" key="9">
    <source>
        <dbReference type="EMBL" id="SEB49467.1"/>
    </source>
</evidence>
<dbReference type="AlphaFoldDB" id="A0A1H4JTL0"/>
<keyword evidence="5 8" id="KW-0732">Signal</keyword>
<evidence type="ECO:0000256" key="2">
    <source>
        <dbReference type="ARBA" id="ARBA00011028"/>
    </source>
</evidence>
<proteinExistence type="inferred from homology"/>
<dbReference type="InterPro" id="IPR050492">
    <property type="entry name" value="Bact_metal-bind_prot9"/>
</dbReference>
<dbReference type="NCBIfam" id="NF040870">
    <property type="entry name" value="AztC"/>
    <property type="match status" value="1"/>
</dbReference>
<evidence type="ECO:0000256" key="8">
    <source>
        <dbReference type="SAM" id="SignalP"/>
    </source>
</evidence>
<keyword evidence="3 6" id="KW-0813">Transport</keyword>
<dbReference type="PRINTS" id="PR00691">
    <property type="entry name" value="ADHESINB"/>
</dbReference>
<dbReference type="Pfam" id="PF01297">
    <property type="entry name" value="ZnuA"/>
    <property type="match status" value="1"/>
</dbReference>
<feature type="coiled-coil region" evidence="7">
    <location>
        <begin position="167"/>
        <end position="194"/>
    </location>
</feature>
<dbReference type="InterPro" id="IPR006128">
    <property type="entry name" value="Lipoprotein_PsaA-like"/>
</dbReference>
<dbReference type="SUPFAM" id="SSF53807">
    <property type="entry name" value="Helical backbone' metal receptor"/>
    <property type="match status" value="1"/>
</dbReference>
<evidence type="ECO:0000256" key="1">
    <source>
        <dbReference type="ARBA" id="ARBA00004196"/>
    </source>
</evidence>
<comment type="similarity">
    <text evidence="2 6">Belongs to the bacterial solute-binding protein 9 family.</text>
</comment>
<sequence length="311" mass="33139">MKFLRTLICAIGLASVSLVPAASAEDGKLGVVATFSIIGDFARVVGGDRIELRTLVGADSDAHVYEPRPADAIALARADVVLTNGLLFEGFMERLVEASGTTAEAAVLTKGANIVNDPEGGHYHYVDGKAIFHATPNDPHAWQSVANAQIYVRNIAEAFCKADTAGCDTYRANAEAYQKQLIELDADIKKAIADIPEDRRVAVVAHNAFRYFERDYGIQFLSPQGISTESEASAADVAALIREIREKRAAAVFAENISDARLVEQIASEAGLTLGGTLYSDALSPEGGPAANYLDMMRHNVGTLVTAINGE</sequence>
<dbReference type="Proteomes" id="UP000199064">
    <property type="component" value="Unassembled WGS sequence"/>
</dbReference>
<accession>A0A1H4JTL0</accession>
<dbReference type="PANTHER" id="PTHR42953:SF1">
    <property type="entry name" value="METAL-BINDING PROTEIN HI_0362-RELATED"/>
    <property type="match status" value="1"/>
</dbReference>
<evidence type="ECO:0000313" key="10">
    <source>
        <dbReference type="Proteomes" id="UP000199064"/>
    </source>
</evidence>
<dbReference type="RefSeq" id="WP_244509021.1">
    <property type="nucleotide sequence ID" value="NZ_FNSL01000001.1"/>
</dbReference>
<dbReference type="InterPro" id="IPR006127">
    <property type="entry name" value="ZnuA-like"/>
</dbReference>
<evidence type="ECO:0000256" key="3">
    <source>
        <dbReference type="ARBA" id="ARBA00022448"/>
    </source>
</evidence>
<keyword evidence="7" id="KW-0175">Coiled coil</keyword>
<name>A0A1H4JTL0_9HYPH</name>
<feature type="chain" id="PRO_5011662233" evidence="8">
    <location>
        <begin position="25"/>
        <end position="311"/>
    </location>
</feature>
<dbReference type="PRINTS" id="PR00690">
    <property type="entry name" value="ADHESNFAMILY"/>
</dbReference>
<dbReference type="GO" id="GO:0030001">
    <property type="term" value="P:metal ion transport"/>
    <property type="evidence" value="ECO:0007669"/>
    <property type="project" value="InterPro"/>
</dbReference>
<keyword evidence="4" id="KW-0479">Metal-binding</keyword>
<evidence type="ECO:0000256" key="6">
    <source>
        <dbReference type="RuleBase" id="RU003512"/>
    </source>
</evidence>
<dbReference type="InterPro" id="IPR006129">
    <property type="entry name" value="AdhesinB"/>
</dbReference>
<evidence type="ECO:0000256" key="7">
    <source>
        <dbReference type="SAM" id="Coils"/>
    </source>
</evidence>
<gene>
    <name evidence="9" type="ORF">SAMN05216452_1659</name>
</gene>
<dbReference type="GO" id="GO:0007155">
    <property type="term" value="P:cell adhesion"/>
    <property type="evidence" value="ECO:0007669"/>
    <property type="project" value="InterPro"/>
</dbReference>
<comment type="subcellular location">
    <subcellularLocation>
        <location evidence="1">Cell envelope</location>
    </subcellularLocation>
</comment>
<feature type="signal peptide" evidence="8">
    <location>
        <begin position="1"/>
        <end position="24"/>
    </location>
</feature>
<dbReference type="InterPro" id="IPR047701">
    <property type="entry name" value="AztC-like"/>
</dbReference>